<evidence type="ECO:0000313" key="10">
    <source>
        <dbReference type="EMBL" id="RAG87530.1"/>
    </source>
</evidence>
<dbReference type="Proteomes" id="UP000248889">
    <property type="component" value="Unassembled WGS sequence"/>
</dbReference>
<evidence type="ECO:0000313" key="11">
    <source>
        <dbReference type="Proteomes" id="UP000248889"/>
    </source>
</evidence>
<keyword evidence="5 9" id="KW-0812">Transmembrane</keyword>
<evidence type="ECO:0000256" key="4">
    <source>
        <dbReference type="ARBA" id="ARBA00022475"/>
    </source>
</evidence>
<feature type="region of interest" description="Disordered" evidence="8">
    <location>
        <begin position="1"/>
        <end position="42"/>
    </location>
</feature>
<comment type="similarity">
    <text evidence="2">Belongs to the nucleobase:cation symporter-2 (NCS2) (TC 2.A.40) family.</text>
</comment>
<sequence length="489" mass="50372">MGGPTFSFNRNADTTSRNFERRTARPSSTPWRSRVPASPAPHPVDELLPPPKLLAYGLQHIAAMYAGVVAPPLIIGTAVGLSSGELTLLIGAALLTSGLATLLQTLGLWRIGSRLPFVNGISFAGVAPMLAIVKQSHPGQALPAIYGALLIAGAAAFLAAPWFSRFNRFFPPVVSGTVITLIGLSLFPVAAGWSQGGNPAAADYGSVANITLAGVTLAVVLVLNRFLRGFLGSISILLGLVVGTLVAIPFGKTDFGALGKVPVFSMPSPFHFGAPTFQLGAIISMLIVMLVSMTESTADLLALGEIVDRPADERTIEGGLRADGAATVLAACLNGFAATAFAQNIGLIALTKVRSRYVVATSGVVLILLGLFPVAGAVVSVVPQPVLGGAGLALFGTVTASGIRTLTAARLDESGNLLTVAVALGFGVLPIAAPNFYAHFPSLVQTVMNSGISAGCLVAVALNVFFNQLGRRGDVEAPELPREREMAAH</sequence>
<feature type="transmembrane region" description="Helical" evidence="9">
    <location>
        <begin position="415"/>
        <end position="437"/>
    </location>
</feature>
<keyword evidence="7 9" id="KW-0472">Membrane</keyword>
<dbReference type="PROSITE" id="PS01116">
    <property type="entry name" value="XANTH_URACIL_PERMASE"/>
    <property type="match status" value="1"/>
</dbReference>
<feature type="transmembrane region" description="Helical" evidence="9">
    <location>
        <begin position="170"/>
        <end position="192"/>
    </location>
</feature>
<feature type="transmembrane region" description="Helical" evidence="9">
    <location>
        <begin position="270"/>
        <end position="291"/>
    </location>
</feature>
<organism evidence="10 11">
    <name type="scientific">Streptacidiphilus pinicola</name>
    <dbReference type="NCBI Taxonomy" id="2219663"/>
    <lineage>
        <taxon>Bacteria</taxon>
        <taxon>Bacillati</taxon>
        <taxon>Actinomycetota</taxon>
        <taxon>Actinomycetes</taxon>
        <taxon>Kitasatosporales</taxon>
        <taxon>Streptomycetaceae</taxon>
        <taxon>Streptacidiphilus</taxon>
    </lineage>
</organism>
<evidence type="ECO:0000256" key="2">
    <source>
        <dbReference type="ARBA" id="ARBA00008821"/>
    </source>
</evidence>
<evidence type="ECO:0000256" key="5">
    <source>
        <dbReference type="ARBA" id="ARBA00022692"/>
    </source>
</evidence>
<evidence type="ECO:0000256" key="8">
    <source>
        <dbReference type="SAM" id="MobiDB-lite"/>
    </source>
</evidence>
<dbReference type="Pfam" id="PF00860">
    <property type="entry name" value="Xan_ur_permease"/>
    <property type="match status" value="1"/>
</dbReference>
<evidence type="ECO:0000256" key="7">
    <source>
        <dbReference type="ARBA" id="ARBA00023136"/>
    </source>
</evidence>
<dbReference type="PANTHER" id="PTHR42810">
    <property type="entry name" value="PURINE PERMEASE C1399.01C-RELATED"/>
    <property type="match status" value="1"/>
</dbReference>
<feature type="transmembrane region" description="Helical" evidence="9">
    <location>
        <begin position="230"/>
        <end position="250"/>
    </location>
</feature>
<dbReference type="GO" id="GO:0042907">
    <property type="term" value="F:xanthine transmembrane transporter activity"/>
    <property type="evidence" value="ECO:0007669"/>
    <property type="project" value="TreeGrafter"/>
</dbReference>
<dbReference type="EMBL" id="QKYN01000007">
    <property type="protein sequence ID" value="RAG87530.1"/>
    <property type="molecule type" value="Genomic_DNA"/>
</dbReference>
<dbReference type="NCBIfam" id="NF037981">
    <property type="entry name" value="NCS2_1"/>
    <property type="match status" value="1"/>
</dbReference>
<reference evidence="10 11" key="1">
    <citation type="submission" date="2018-06" db="EMBL/GenBank/DDBJ databases">
        <title>Streptacidiphilus pinicola sp. nov., isolated from pine grove soil.</title>
        <authorList>
            <person name="Roh S.G."/>
            <person name="Park S."/>
            <person name="Kim M.-K."/>
            <person name="Yun B.-R."/>
            <person name="Park J."/>
            <person name="Kim M.J."/>
            <person name="Kim Y.S."/>
            <person name="Kim S.B."/>
        </authorList>
    </citation>
    <scope>NUCLEOTIDE SEQUENCE [LARGE SCALE GENOMIC DNA]</scope>
    <source>
        <strain evidence="10 11">MMS16-CNU450</strain>
    </source>
</reference>
<dbReference type="InterPro" id="IPR017588">
    <property type="entry name" value="UacT-like"/>
</dbReference>
<evidence type="ECO:0000256" key="3">
    <source>
        <dbReference type="ARBA" id="ARBA00022448"/>
    </source>
</evidence>
<dbReference type="NCBIfam" id="TIGR03173">
    <property type="entry name" value="pbuX"/>
    <property type="match status" value="1"/>
</dbReference>
<feature type="compositionally biased region" description="Polar residues" evidence="8">
    <location>
        <begin position="1"/>
        <end position="17"/>
    </location>
</feature>
<feature type="transmembrane region" description="Helical" evidence="9">
    <location>
        <begin position="116"/>
        <end position="133"/>
    </location>
</feature>
<keyword evidence="3" id="KW-0813">Transport</keyword>
<comment type="subcellular location">
    <subcellularLocation>
        <location evidence="1">Cell membrane</location>
        <topology evidence="1">Multi-pass membrane protein</topology>
    </subcellularLocation>
</comment>
<feature type="transmembrane region" description="Helical" evidence="9">
    <location>
        <begin position="443"/>
        <end position="466"/>
    </location>
</feature>
<feature type="transmembrane region" description="Helical" evidence="9">
    <location>
        <begin position="88"/>
        <end position="109"/>
    </location>
</feature>
<evidence type="ECO:0000256" key="1">
    <source>
        <dbReference type="ARBA" id="ARBA00004651"/>
    </source>
</evidence>
<gene>
    <name evidence="10" type="ORF">DN069_01215</name>
</gene>
<feature type="transmembrane region" description="Helical" evidence="9">
    <location>
        <begin position="357"/>
        <end position="379"/>
    </location>
</feature>
<dbReference type="GO" id="GO:0005886">
    <property type="term" value="C:plasma membrane"/>
    <property type="evidence" value="ECO:0007669"/>
    <property type="project" value="UniProtKB-SubCell"/>
</dbReference>
<dbReference type="OrthoDB" id="9805749at2"/>
<dbReference type="AlphaFoldDB" id="A0A2X0KLJ7"/>
<dbReference type="InterPro" id="IPR006043">
    <property type="entry name" value="NCS2"/>
</dbReference>
<dbReference type="PANTHER" id="PTHR42810:SF4">
    <property type="entry name" value="URIC ACID TRANSPORTER UACT"/>
    <property type="match status" value="1"/>
</dbReference>
<keyword evidence="4" id="KW-1003">Cell membrane</keyword>
<feature type="transmembrane region" description="Helical" evidence="9">
    <location>
        <begin position="145"/>
        <end position="163"/>
    </location>
</feature>
<feature type="transmembrane region" description="Helical" evidence="9">
    <location>
        <begin position="204"/>
        <end position="223"/>
    </location>
</feature>
<name>A0A2X0KLJ7_9ACTN</name>
<evidence type="ECO:0000256" key="6">
    <source>
        <dbReference type="ARBA" id="ARBA00022989"/>
    </source>
</evidence>
<keyword evidence="11" id="KW-1185">Reference proteome</keyword>
<evidence type="ECO:0000256" key="9">
    <source>
        <dbReference type="SAM" id="Phobius"/>
    </source>
</evidence>
<protein>
    <submittedName>
        <fullName evidence="10">Purine permease</fullName>
    </submittedName>
</protein>
<feature type="transmembrane region" description="Helical" evidence="9">
    <location>
        <begin position="385"/>
        <end position="403"/>
    </location>
</feature>
<accession>A0A2X0KLJ7</accession>
<feature type="transmembrane region" description="Helical" evidence="9">
    <location>
        <begin position="62"/>
        <end position="82"/>
    </location>
</feature>
<keyword evidence="6 9" id="KW-1133">Transmembrane helix</keyword>
<dbReference type="InterPro" id="IPR006042">
    <property type="entry name" value="Xan_ur_permease"/>
</dbReference>
<proteinExistence type="inferred from homology"/>
<comment type="caution">
    <text evidence="10">The sequence shown here is derived from an EMBL/GenBank/DDBJ whole genome shotgun (WGS) entry which is preliminary data.</text>
</comment>
<dbReference type="NCBIfam" id="TIGR00801">
    <property type="entry name" value="ncs2"/>
    <property type="match status" value="1"/>
</dbReference>